<name>A0AA36I983_9DINO</name>
<evidence type="ECO:0000313" key="2">
    <source>
        <dbReference type="EMBL" id="CAJ1382435.1"/>
    </source>
</evidence>
<reference evidence="2" key="1">
    <citation type="submission" date="2023-08" db="EMBL/GenBank/DDBJ databases">
        <authorList>
            <person name="Chen Y."/>
            <person name="Shah S."/>
            <person name="Dougan E. K."/>
            <person name="Thang M."/>
            <person name="Chan C."/>
        </authorList>
    </citation>
    <scope>NUCLEOTIDE SEQUENCE</scope>
</reference>
<feature type="domain" description="EF-hand" evidence="1">
    <location>
        <begin position="404"/>
        <end position="426"/>
    </location>
</feature>
<dbReference type="GO" id="GO:0005509">
    <property type="term" value="F:calcium ion binding"/>
    <property type="evidence" value="ECO:0007669"/>
    <property type="project" value="InterPro"/>
</dbReference>
<comment type="caution">
    <text evidence="2">The sequence shown here is derived from an EMBL/GenBank/DDBJ whole genome shotgun (WGS) entry which is preliminary data.</text>
</comment>
<evidence type="ECO:0000259" key="1">
    <source>
        <dbReference type="PROSITE" id="PS50222"/>
    </source>
</evidence>
<dbReference type="Proteomes" id="UP001178507">
    <property type="component" value="Unassembled WGS sequence"/>
</dbReference>
<dbReference type="InterPro" id="IPR002048">
    <property type="entry name" value="EF_hand_dom"/>
</dbReference>
<organism evidence="2 3">
    <name type="scientific">Effrenium voratum</name>
    <dbReference type="NCBI Taxonomy" id="2562239"/>
    <lineage>
        <taxon>Eukaryota</taxon>
        <taxon>Sar</taxon>
        <taxon>Alveolata</taxon>
        <taxon>Dinophyceae</taxon>
        <taxon>Suessiales</taxon>
        <taxon>Symbiodiniaceae</taxon>
        <taxon>Effrenium</taxon>
    </lineage>
</organism>
<proteinExistence type="predicted"/>
<dbReference type="InterPro" id="IPR018247">
    <property type="entry name" value="EF_Hand_1_Ca_BS"/>
</dbReference>
<dbReference type="EMBL" id="CAUJNA010000902">
    <property type="protein sequence ID" value="CAJ1382435.1"/>
    <property type="molecule type" value="Genomic_DNA"/>
</dbReference>
<dbReference type="PROSITE" id="PS00018">
    <property type="entry name" value="EF_HAND_1"/>
    <property type="match status" value="1"/>
</dbReference>
<protein>
    <recommendedName>
        <fullName evidence="1">EF-hand domain-containing protein</fullName>
    </recommendedName>
</protein>
<accession>A0AA36I983</accession>
<keyword evidence="3" id="KW-1185">Reference proteome</keyword>
<dbReference type="PROSITE" id="PS50222">
    <property type="entry name" value="EF_HAND_2"/>
    <property type="match status" value="1"/>
</dbReference>
<gene>
    <name evidence="2" type="ORF">EVOR1521_LOCUS9806</name>
</gene>
<dbReference type="AlphaFoldDB" id="A0AA36I983"/>
<sequence length="660" mass="72518">MAVAFVAPASPLRPAGATLGALSHREVQAPRRPHAELVTGAAAAGAVTALRAKARARTRRSRGEAKPRVVRRASKAVEELRRLVHLGGPSAEKALAVNLDNNFYGSFAEIGAGQEVSRTFLQAGAAAGTVARSISAYDMKMSDVNYGKAQRYVTRERLLQMLDTEYDIVEQNLRELKGPDARFFSFATTVAAKAYNSDRECEGWLGLTYQATPGAEKSTVVLHIRMSQPTAQLQGEAIGELGTNLIYLCWGLSDPYLITSYLLDGLPISDEPGGGGRIEVDYVDFKGPDFTNVDSRLLAFRLIQLRIANGVLMEADANGNYQMVVPNNSLYKRPVIVERSRFKPATFMHTEVLEAGAAKLASDAAEGKPPMKVMNLQIDDLTQPVSWQGTKERLDALKGIIAGDENSDGEISFSEFQAMAASELSEDETKRIFEELACGAKAVSVDALMNITNGEDSVLATDFLHRFEMLQVLKYPVLLSNIKRTHQLVRWISRYTNQQIIIAVGGGGFSLQRALFDPKSYTNQEGGMLRAFGNLFQSRNTRIFTYPSIDEEGNILPASLPEGNEQKLYEYLESVGSILPLGNAFASADARDPVKNQRFRYGSDEVMKLIENGSTDWEQYVPEGVVEICKSHKWFSRLQAGCQLSPKAYQFLNSLKAGIK</sequence>
<evidence type="ECO:0000313" key="3">
    <source>
        <dbReference type="Proteomes" id="UP001178507"/>
    </source>
</evidence>